<dbReference type="AlphaFoldDB" id="A0A2P5B2Q1"/>
<proteinExistence type="predicted"/>
<dbReference type="Proteomes" id="UP000237105">
    <property type="component" value="Unassembled WGS sequence"/>
</dbReference>
<accession>A0A2P5B2Q1</accession>
<evidence type="ECO:0000313" key="1">
    <source>
        <dbReference type="EMBL" id="PON43059.1"/>
    </source>
</evidence>
<sequence>MDIPGLNSLSTASSVAAMEVVLHRVRASSSLTTPQLWHCLPGGSITRGGATETSPYVVTVTARWQWWWTSATQLWGATQSMIANLHAGETSLMPPRQFGEILVFLVKNGVN</sequence>
<dbReference type="EMBL" id="JXTB01000378">
    <property type="protein sequence ID" value="PON43059.1"/>
    <property type="molecule type" value="Genomic_DNA"/>
</dbReference>
<gene>
    <name evidence="1" type="ORF">PanWU01x14_277150</name>
</gene>
<name>A0A2P5B2Q1_PARAD</name>
<comment type="caution">
    <text evidence="1">The sequence shown here is derived from an EMBL/GenBank/DDBJ whole genome shotgun (WGS) entry which is preliminary data.</text>
</comment>
<protein>
    <submittedName>
        <fullName evidence="1">Uncharacterized protein</fullName>
    </submittedName>
</protein>
<keyword evidence="2" id="KW-1185">Reference proteome</keyword>
<reference evidence="2" key="1">
    <citation type="submission" date="2016-06" db="EMBL/GenBank/DDBJ databases">
        <title>Parallel loss of symbiosis genes in relatives of nitrogen-fixing non-legume Parasponia.</title>
        <authorList>
            <person name="Van Velzen R."/>
            <person name="Holmer R."/>
            <person name="Bu F."/>
            <person name="Rutten L."/>
            <person name="Van Zeijl A."/>
            <person name="Liu W."/>
            <person name="Santuari L."/>
            <person name="Cao Q."/>
            <person name="Sharma T."/>
            <person name="Shen D."/>
            <person name="Roswanjaya Y."/>
            <person name="Wardhani T."/>
            <person name="Kalhor M.S."/>
            <person name="Jansen J."/>
            <person name="Van den Hoogen J."/>
            <person name="Gungor B."/>
            <person name="Hartog M."/>
            <person name="Hontelez J."/>
            <person name="Verver J."/>
            <person name="Yang W.-C."/>
            <person name="Schijlen E."/>
            <person name="Repin R."/>
            <person name="Schilthuizen M."/>
            <person name="Schranz E."/>
            <person name="Heidstra R."/>
            <person name="Miyata K."/>
            <person name="Fedorova E."/>
            <person name="Kohlen W."/>
            <person name="Bisseling T."/>
            <person name="Smit S."/>
            <person name="Geurts R."/>
        </authorList>
    </citation>
    <scope>NUCLEOTIDE SEQUENCE [LARGE SCALE GENOMIC DNA]</scope>
    <source>
        <strain evidence="2">cv. WU1-14</strain>
    </source>
</reference>
<evidence type="ECO:0000313" key="2">
    <source>
        <dbReference type="Proteomes" id="UP000237105"/>
    </source>
</evidence>
<organism evidence="1 2">
    <name type="scientific">Parasponia andersonii</name>
    <name type="common">Sponia andersonii</name>
    <dbReference type="NCBI Taxonomy" id="3476"/>
    <lineage>
        <taxon>Eukaryota</taxon>
        <taxon>Viridiplantae</taxon>
        <taxon>Streptophyta</taxon>
        <taxon>Embryophyta</taxon>
        <taxon>Tracheophyta</taxon>
        <taxon>Spermatophyta</taxon>
        <taxon>Magnoliopsida</taxon>
        <taxon>eudicotyledons</taxon>
        <taxon>Gunneridae</taxon>
        <taxon>Pentapetalae</taxon>
        <taxon>rosids</taxon>
        <taxon>fabids</taxon>
        <taxon>Rosales</taxon>
        <taxon>Cannabaceae</taxon>
        <taxon>Parasponia</taxon>
    </lineage>
</organism>